<dbReference type="EMBL" id="KI925612">
    <property type="protein sequence ID" value="ETW47359.1"/>
    <property type="molecule type" value="Genomic_DNA"/>
</dbReference>
<evidence type="ECO:0000313" key="4">
    <source>
        <dbReference type="Proteomes" id="UP000030699"/>
    </source>
</evidence>
<proteinExistence type="predicted"/>
<name>A0A024WJG3_PLAFA</name>
<feature type="compositionally biased region" description="Polar residues" evidence="1">
    <location>
        <begin position="290"/>
        <end position="300"/>
    </location>
</feature>
<evidence type="ECO:0000256" key="1">
    <source>
        <dbReference type="SAM" id="MobiDB-lite"/>
    </source>
</evidence>
<gene>
    <name evidence="3" type="ORF">PFMALIP_04707</name>
</gene>
<feature type="region of interest" description="Disordered" evidence="1">
    <location>
        <begin position="290"/>
        <end position="317"/>
    </location>
</feature>
<feature type="compositionally biased region" description="Basic and acidic residues" evidence="1">
    <location>
        <begin position="301"/>
        <end position="317"/>
    </location>
</feature>
<evidence type="ECO:0000256" key="2">
    <source>
        <dbReference type="SAM" id="Phobius"/>
    </source>
</evidence>
<organism evidence="3 4">
    <name type="scientific">Plasmodium falciparum MaliPS096_E11</name>
    <dbReference type="NCBI Taxonomy" id="1036727"/>
    <lineage>
        <taxon>Eukaryota</taxon>
        <taxon>Sar</taxon>
        <taxon>Alveolata</taxon>
        <taxon>Apicomplexa</taxon>
        <taxon>Aconoidasida</taxon>
        <taxon>Haemosporida</taxon>
        <taxon>Plasmodiidae</taxon>
        <taxon>Plasmodium</taxon>
        <taxon>Plasmodium (Laverania)</taxon>
    </lineage>
</organism>
<evidence type="ECO:0000313" key="3">
    <source>
        <dbReference type="EMBL" id="ETW47359.1"/>
    </source>
</evidence>
<accession>A0A024WJG3</accession>
<dbReference type="Proteomes" id="UP000030699">
    <property type="component" value="Unassembled WGS sequence"/>
</dbReference>
<protein>
    <submittedName>
        <fullName evidence="3">Uncharacterized protein</fullName>
    </submittedName>
</protein>
<keyword evidence="2" id="KW-0472">Membrane</keyword>
<keyword evidence="2" id="KW-0812">Transmembrane</keyword>
<dbReference type="AlphaFoldDB" id="A0A024WJG3"/>
<feature type="transmembrane region" description="Helical" evidence="2">
    <location>
        <begin position="6"/>
        <end position="23"/>
    </location>
</feature>
<reference evidence="3 4" key="2">
    <citation type="submission" date="2013-02" db="EMBL/GenBank/DDBJ databases">
        <title>The Genome Sequence of Plasmodium falciparum MaliPS096_E11.</title>
        <authorList>
            <consortium name="The Broad Institute Genome Sequencing Platform"/>
            <consortium name="The Broad Institute Genome Sequencing Center for Infectious Disease"/>
            <person name="Neafsey D."/>
            <person name="Cheeseman I."/>
            <person name="Volkman S."/>
            <person name="Adams J."/>
            <person name="Walker B."/>
            <person name="Young S.K."/>
            <person name="Zeng Q."/>
            <person name="Gargeya S."/>
            <person name="Fitzgerald M."/>
            <person name="Haas B."/>
            <person name="Abouelleil A."/>
            <person name="Alvarado L."/>
            <person name="Arachchi H.M."/>
            <person name="Berlin A.M."/>
            <person name="Chapman S.B."/>
            <person name="Dewar J."/>
            <person name="Goldberg J."/>
            <person name="Griggs A."/>
            <person name="Gujja S."/>
            <person name="Hansen M."/>
            <person name="Howarth C."/>
            <person name="Imamovic A."/>
            <person name="Larimer J."/>
            <person name="McCowan C."/>
            <person name="Murphy C."/>
            <person name="Neiman D."/>
            <person name="Pearson M."/>
            <person name="Priest M."/>
            <person name="Roberts A."/>
            <person name="Saif S."/>
            <person name="Shea T."/>
            <person name="Sisk P."/>
            <person name="Sykes S."/>
            <person name="Wortman J."/>
            <person name="Nusbaum C."/>
            <person name="Birren B."/>
        </authorList>
    </citation>
    <scope>NUCLEOTIDE SEQUENCE [LARGE SCALE GENOMIC DNA]</scope>
    <source>
        <strain evidence="3 4">MaliPS096_E11</strain>
    </source>
</reference>
<keyword evidence="2" id="KW-1133">Transmembrane helix</keyword>
<sequence>MVKNVYIYFVYLIYLFHMFSLSLRMQKNIFKYITPLSNRFNLTKIRKLKLFRKEKQKKQVRVFNHVVNNYIGLDLFFTKLNNITSNHEKLNYINFLQQIVEDKAYEHLLFSNNYMRIIIYILNEKCLVIKKNEEKYDDLDYEIIYRILLIFKNLTRYKSFYHVILNDYTHKNKKISLLYTLMNILNEKNDFNNYSNNNFDKYKEYNSIFNYFTSFFKNAEDTKNYMTQDSSTELDSKMKNEEQEENEKINEINKMKNKIYDIGRNILLKLKDEKLKVENKINSQYVRGSNHFTNETSTDLKSTKDQEDILLEEKKKS</sequence>
<reference evidence="3 4" key="1">
    <citation type="submission" date="2013-02" db="EMBL/GenBank/DDBJ databases">
        <title>The Genome Annotation of Plasmodium falciparum MaliPS096_E11.</title>
        <authorList>
            <consortium name="The Broad Institute Genome Sequencing Platform"/>
            <consortium name="The Broad Institute Genome Sequencing Center for Infectious Disease"/>
            <person name="Neafsey D."/>
            <person name="Hoffman S."/>
            <person name="Volkman S."/>
            <person name="Rosenthal P."/>
            <person name="Walker B."/>
            <person name="Young S.K."/>
            <person name="Zeng Q."/>
            <person name="Gargeya S."/>
            <person name="Fitzgerald M."/>
            <person name="Haas B."/>
            <person name="Abouelleil A."/>
            <person name="Allen A.W."/>
            <person name="Alvarado L."/>
            <person name="Arachchi H.M."/>
            <person name="Berlin A.M."/>
            <person name="Chapman S.B."/>
            <person name="Gainer-Dewar J."/>
            <person name="Goldberg J."/>
            <person name="Griggs A."/>
            <person name="Gujja S."/>
            <person name="Hansen M."/>
            <person name="Howarth C."/>
            <person name="Imamovic A."/>
            <person name="Ireland A."/>
            <person name="Larimer J."/>
            <person name="McCowan C."/>
            <person name="Murphy C."/>
            <person name="Pearson M."/>
            <person name="Poon T.W."/>
            <person name="Priest M."/>
            <person name="Roberts A."/>
            <person name="Saif S."/>
            <person name="Shea T."/>
            <person name="Sisk P."/>
            <person name="Sykes S."/>
            <person name="Wortman J."/>
            <person name="Nusbaum C."/>
            <person name="Birren B."/>
        </authorList>
    </citation>
    <scope>NUCLEOTIDE SEQUENCE [LARGE SCALE GENOMIC DNA]</scope>
    <source>
        <strain evidence="3 4">MaliPS096_E11</strain>
    </source>
</reference>